<evidence type="ECO:0000313" key="7">
    <source>
        <dbReference type="Proteomes" id="UP000648257"/>
    </source>
</evidence>
<dbReference type="PANTHER" id="PTHR42887:SF1">
    <property type="entry name" value="BLR3961 PROTEIN"/>
    <property type="match status" value="1"/>
</dbReference>
<dbReference type="InterPro" id="IPR023166">
    <property type="entry name" value="BaiN-like_dom_sf"/>
</dbReference>
<keyword evidence="3" id="KW-0274">FAD</keyword>
<dbReference type="Proteomes" id="UP000648257">
    <property type="component" value="Unassembled WGS sequence"/>
</dbReference>
<gene>
    <name evidence="6" type="ORF">H8K52_08105</name>
</gene>
<evidence type="ECO:0000256" key="2">
    <source>
        <dbReference type="ARBA" id="ARBA00022630"/>
    </source>
</evidence>
<dbReference type="InterPro" id="IPR004792">
    <property type="entry name" value="BaiN-like"/>
</dbReference>
<dbReference type="InterPro" id="IPR036188">
    <property type="entry name" value="FAD/NAD-bd_sf"/>
</dbReference>
<dbReference type="Gene3D" id="1.10.8.260">
    <property type="entry name" value="HI0933 insert domain-like"/>
    <property type="match status" value="1"/>
</dbReference>
<reference evidence="6 7" key="1">
    <citation type="submission" date="2020-08" db="EMBL/GenBank/DDBJ databases">
        <title>Novel species isolated from subtropical streams in China.</title>
        <authorList>
            <person name="Lu H."/>
        </authorList>
    </citation>
    <scope>NUCLEOTIDE SEQUENCE [LARGE SCALE GENOMIC DNA]</scope>
    <source>
        <strain evidence="6 7">KACC 16656</strain>
    </source>
</reference>
<dbReference type="InterPro" id="IPR057661">
    <property type="entry name" value="RsdA/BaiN/AoA(So)_Rossmann"/>
</dbReference>
<dbReference type="RefSeq" id="WP_186922388.1">
    <property type="nucleotide sequence ID" value="NZ_JACOFW010000006.1"/>
</dbReference>
<dbReference type="NCBIfam" id="TIGR03862">
    <property type="entry name" value="flavo_PP4765"/>
    <property type="match status" value="1"/>
</dbReference>
<dbReference type="EMBL" id="JACOFW010000006">
    <property type="protein sequence ID" value="MBC3807306.1"/>
    <property type="molecule type" value="Genomic_DNA"/>
</dbReference>
<dbReference type="Pfam" id="PF22780">
    <property type="entry name" value="HI0933_like_1st"/>
    <property type="match status" value="1"/>
</dbReference>
<dbReference type="Pfam" id="PF03486">
    <property type="entry name" value="HI0933_like"/>
    <property type="match status" value="1"/>
</dbReference>
<dbReference type="Gene3D" id="3.50.50.60">
    <property type="entry name" value="FAD/NAD(P)-binding domain"/>
    <property type="match status" value="1"/>
</dbReference>
<comment type="cofactor">
    <cofactor evidence="1">
        <name>FAD</name>
        <dbReference type="ChEBI" id="CHEBI:57692"/>
    </cofactor>
</comment>
<dbReference type="InterPro" id="IPR022460">
    <property type="entry name" value="Flavoprotein_PP4765"/>
</dbReference>
<accession>A0ABR6X375</accession>
<feature type="domain" description="RsdA/BaiN/AoA(So)-like Rossmann fold-like" evidence="4">
    <location>
        <begin position="9"/>
        <end position="402"/>
    </location>
</feature>
<evidence type="ECO:0000259" key="4">
    <source>
        <dbReference type="Pfam" id="PF03486"/>
    </source>
</evidence>
<dbReference type="PANTHER" id="PTHR42887">
    <property type="entry name" value="OS12G0638800 PROTEIN"/>
    <property type="match status" value="1"/>
</dbReference>
<evidence type="ECO:0000256" key="1">
    <source>
        <dbReference type="ARBA" id="ARBA00001974"/>
    </source>
</evidence>
<evidence type="ECO:0000256" key="3">
    <source>
        <dbReference type="ARBA" id="ARBA00022827"/>
    </source>
</evidence>
<dbReference type="Gene3D" id="2.40.30.10">
    <property type="entry name" value="Translation factors"/>
    <property type="match status" value="1"/>
</dbReference>
<proteinExistence type="predicted"/>
<dbReference type="InterPro" id="IPR055178">
    <property type="entry name" value="RsdA/BaiN/AoA(So)-like_dom"/>
</dbReference>
<organism evidence="6 7">
    <name type="scientific">Undibacterium seohonense</name>
    <dbReference type="NCBI Taxonomy" id="1344950"/>
    <lineage>
        <taxon>Bacteria</taxon>
        <taxon>Pseudomonadati</taxon>
        <taxon>Pseudomonadota</taxon>
        <taxon>Betaproteobacteria</taxon>
        <taxon>Burkholderiales</taxon>
        <taxon>Oxalobacteraceae</taxon>
        <taxon>Undibacterium</taxon>
    </lineage>
</organism>
<sequence length="426" mass="47460">MKNHQKKIVVVIGAGPAGLMAAEQVVLGGQDVHVFDAMPSVGRKFLMAGKSGLNLTHSEKFDQFKFRYREKSEFLEACLKDFDSESIRTWVHDLGIQTFIGTSGRVFPVDMKAAPLLRAWLHRLKSQGVQFHMRHKWIAGDEDKLSFMTPEGLVERHYDAVVFALGGASWKRLGSDGLWTKIFETHQVRTIEFQPSNCGFMVNWSNYFREKFAGTPLTNISVSVKRSNDENLTKLGQFVVTERGVEGSLIYSLSADIREKIRIDGFVDLYLDLLPGKSAERVFSELNAPRGSRSLSSHLRSKLGLHPVHCALIHECLTDEVIQNMQQLASFLKALPIRLIGTCPIDEAISTAGGVDFAELNHDFMLQSKPGWFCAGEMLDWEAPTGGYLLSACFATGVAAGRGVTNWLSAMNKTEDREKIDGDEDV</sequence>
<dbReference type="SUPFAM" id="SSF51905">
    <property type="entry name" value="FAD/NAD(P)-binding domain"/>
    <property type="match status" value="1"/>
</dbReference>
<keyword evidence="7" id="KW-1185">Reference proteome</keyword>
<comment type="caution">
    <text evidence="6">The sequence shown here is derived from an EMBL/GenBank/DDBJ whole genome shotgun (WGS) entry which is preliminary data.</text>
</comment>
<protein>
    <submittedName>
        <fullName evidence="6">TIGR03862 family flavoprotein</fullName>
    </submittedName>
</protein>
<dbReference type="SUPFAM" id="SSF160996">
    <property type="entry name" value="HI0933 insert domain-like"/>
    <property type="match status" value="1"/>
</dbReference>
<dbReference type="NCBIfam" id="TIGR00275">
    <property type="entry name" value="aminoacetone oxidase family FAD-binding enzyme"/>
    <property type="match status" value="1"/>
</dbReference>
<evidence type="ECO:0000313" key="6">
    <source>
        <dbReference type="EMBL" id="MBC3807306.1"/>
    </source>
</evidence>
<feature type="domain" description="RsdA/BaiN/AoA(So)-like insert" evidence="5">
    <location>
        <begin position="194"/>
        <end position="350"/>
    </location>
</feature>
<keyword evidence="2" id="KW-0285">Flavoprotein</keyword>
<name>A0ABR6X375_9BURK</name>
<evidence type="ECO:0000259" key="5">
    <source>
        <dbReference type="Pfam" id="PF22780"/>
    </source>
</evidence>